<feature type="region of interest" description="Disordered" evidence="1">
    <location>
        <begin position="73"/>
        <end position="106"/>
    </location>
</feature>
<protein>
    <submittedName>
        <fullName evidence="2">Unannotated protein</fullName>
    </submittedName>
</protein>
<evidence type="ECO:0000313" key="2">
    <source>
        <dbReference type="EMBL" id="CAB4932830.1"/>
    </source>
</evidence>
<dbReference type="EMBL" id="CAFBMW010000008">
    <property type="protein sequence ID" value="CAB4932830.1"/>
    <property type="molecule type" value="Genomic_DNA"/>
</dbReference>
<proteinExistence type="predicted"/>
<gene>
    <name evidence="2" type="ORF">UFOPK3662_01342</name>
</gene>
<evidence type="ECO:0000256" key="1">
    <source>
        <dbReference type="SAM" id="MobiDB-lite"/>
    </source>
</evidence>
<feature type="compositionally biased region" description="Basic and acidic residues" evidence="1">
    <location>
        <begin position="87"/>
        <end position="99"/>
    </location>
</feature>
<dbReference type="AlphaFoldDB" id="A0A6J7IPQ7"/>
<name>A0A6J7IPQ7_9ZZZZ</name>
<reference evidence="2" key="1">
    <citation type="submission" date="2020-05" db="EMBL/GenBank/DDBJ databases">
        <authorList>
            <person name="Chiriac C."/>
            <person name="Salcher M."/>
            <person name="Ghai R."/>
            <person name="Kavagutti S V."/>
        </authorList>
    </citation>
    <scope>NUCLEOTIDE SEQUENCE</scope>
</reference>
<organism evidence="2">
    <name type="scientific">freshwater metagenome</name>
    <dbReference type="NCBI Taxonomy" id="449393"/>
    <lineage>
        <taxon>unclassified sequences</taxon>
        <taxon>metagenomes</taxon>
        <taxon>ecological metagenomes</taxon>
    </lineage>
</organism>
<sequence>MEDQKISNPPTGCCQHYPNRVLQKKQLAAELGVCDKTVTNLMKSGRLPEPCWLNSIPVWMLYDVHAFISAAAGSPRTQTATSGKATASKDDEKVKDSAHKAGKFSV</sequence>
<feature type="compositionally biased region" description="Polar residues" evidence="1">
    <location>
        <begin position="75"/>
        <end position="85"/>
    </location>
</feature>
<accession>A0A6J7IPQ7</accession>